<gene>
    <name evidence="2" type="ORF">SISSUDRAFT_1068068</name>
</gene>
<keyword evidence="3" id="KW-1185">Reference proteome</keyword>
<dbReference type="AlphaFoldDB" id="A0A165WGF7"/>
<dbReference type="Proteomes" id="UP000076798">
    <property type="component" value="Unassembled WGS sequence"/>
</dbReference>
<accession>A0A165WGF7</accession>
<organism evidence="2 3">
    <name type="scientific">Sistotremastrum suecicum HHB10207 ss-3</name>
    <dbReference type="NCBI Taxonomy" id="1314776"/>
    <lineage>
        <taxon>Eukaryota</taxon>
        <taxon>Fungi</taxon>
        <taxon>Dikarya</taxon>
        <taxon>Basidiomycota</taxon>
        <taxon>Agaricomycotina</taxon>
        <taxon>Agaricomycetes</taxon>
        <taxon>Sistotremastrales</taxon>
        <taxon>Sistotremastraceae</taxon>
        <taxon>Sistotremastrum</taxon>
    </lineage>
</organism>
<feature type="region of interest" description="Disordered" evidence="1">
    <location>
        <begin position="1"/>
        <end position="25"/>
    </location>
</feature>
<protein>
    <submittedName>
        <fullName evidence="2">Uncharacterized protein</fullName>
    </submittedName>
</protein>
<evidence type="ECO:0000313" key="2">
    <source>
        <dbReference type="EMBL" id="KZT31125.1"/>
    </source>
</evidence>
<evidence type="ECO:0000256" key="1">
    <source>
        <dbReference type="SAM" id="MobiDB-lite"/>
    </source>
</evidence>
<sequence length="138" mass="15727">MSDFNVRPPTSQHHPPPSTSPTSIPHRCAGIQDIEIARMSVQICQNNVLRRWEIRSIRAGIGIEEVTGERQFTFFRHHRHPSTHPSSNDLPLLHASTIVTLIPLDLRRPRHPSTSPPPLEDLQYGTQSLKNRIEVIVR</sequence>
<dbReference type="EMBL" id="KV428833">
    <property type="protein sequence ID" value="KZT31125.1"/>
    <property type="molecule type" value="Genomic_DNA"/>
</dbReference>
<reference evidence="2 3" key="1">
    <citation type="journal article" date="2016" name="Mol. Biol. Evol.">
        <title>Comparative Genomics of Early-Diverging Mushroom-Forming Fungi Provides Insights into the Origins of Lignocellulose Decay Capabilities.</title>
        <authorList>
            <person name="Nagy L.G."/>
            <person name="Riley R."/>
            <person name="Tritt A."/>
            <person name="Adam C."/>
            <person name="Daum C."/>
            <person name="Floudas D."/>
            <person name="Sun H."/>
            <person name="Yadav J.S."/>
            <person name="Pangilinan J."/>
            <person name="Larsson K.H."/>
            <person name="Matsuura K."/>
            <person name="Barry K."/>
            <person name="Labutti K."/>
            <person name="Kuo R."/>
            <person name="Ohm R.A."/>
            <person name="Bhattacharya S.S."/>
            <person name="Shirouzu T."/>
            <person name="Yoshinaga Y."/>
            <person name="Martin F.M."/>
            <person name="Grigoriev I.V."/>
            <person name="Hibbett D.S."/>
        </authorList>
    </citation>
    <scope>NUCLEOTIDE SEQUENCE [LARGE SCALE GENOMIC DNA]</scope>
    <source>
        <strain evidence="2 3">HHB10207 ss-3</strain>
    </source>
</reference>
<proteinExistence type="predicted"/>
<name>A0A165WGF7_9AGAM</name>
<evidence type="ECO:0000313" key="3">
    <source>
        <dbReference type="Proteomes" id="UP000076798"/>
    </source>
</evidence>